<dbReference type="Proteomes" id="UP000823842">
    <property type="component" value="Unassembled WGS sequence"/>
</dbReference>
<gene>
    <name evidence="2" type="ORF">IAA06_06175</name>
</gene>
<feature type="domain" description="PIN" evidence="1">
    <location>
        <begin position="15"/>
        <end position="126"/>
    </location>
</feature>
<dbReference type="NCBIfam" id="TIGR00305">
    <property type="entry name" value="putative toxin-antitoxin system toxin component, PIN family"/>
    <property type="match status" value="1"/>
</dbReference>
<dbReference type="InterPro" id="IPR002716">
    <property type="entry name" value="PIN_dom"/>
</dbReference>
<dbReference type="PANTHER" id="PTHR34610">
    <property type="entry name" value="SSL7007 PROTEIN"/>
    <property type="match status" value="1"/>
</dbReference>
<dbReference type="AlphaFoldDB" id="A0A9D2RWC5"/>
<dbReference type="InterPro" id="IPR002850">
    <property type="entry name" value="PIN_toxin-like"/>
</dbReference>
<dbReference type="EMBL" id="DWYZ01000120">
    <property type="protein sequence ID" value="HJB28364.1"/>
    <property type="molecule type" value="Genomic_DNA"/>
</dbReference>
<evidence type="ECO:0000259" key="1">
    <source>
        <dbReference type="Pfam" id="PF13470"/>
    </source>
</evidence>
<evidence type="ECO:0000313" key="2">
    <source>
        <dbReference type="EMBL" id="HJB28364.1"/>
    </source>
</evidence>
<dbReference type="InterPro" id="IPR029060">
    <property type="entry name" value="PIN-like_dom_sf"/>
</dbReference>
<dbReference type="PANTHER" id="PTHR34610:SF3">
    <property type="entry name" value="SSL7007 PROTEIN"/>
    <property type="match status" value="1"/>
</dbReference>
<comment type="caution">
    <text evidence="2">The sequence shown here is derived from an EMBL/GenBank/DDBJ whole genome shotgun (WGS) entry which is preliminary data.</text>
</comment>
<organism evidence="2 3">
    <name type="scientific">Candidatus Blautia faecavium</name>
    <dbReference type="NCBI Taxonomy" id="2838487"/>
    <lineage>
        <taxon>Bacteria</taxon>
        <taxon>Bacillati</taxon>
        <taxon>Bacillota</taxon>
        <taxon>Clostridia</taxon>
        <taxon>Lachnospirales</taxon>
        <taxon>Lachnospiraceae</taxon>
        <taxon>Blautia</taxon>
    </lineage>
</organism>
<dbReference type="SUPFAM" id="SSF88723">
    <property type="entry name" value="PIN domain-like"/>
    <property type="match status" value="1"/>
</dbReference>
<proteinExistence type="predicted"/>
<dbReference type="Pfam" id="PF13470">
    <property type="entry name" value="PIN_3"/>
    <property type="match status" value="1"/>
</dbReference>
<accession>A0A9D2RWC5</accession>
<evidence type="ECO:0000313" key="3">
    <source>
        <dbReference type="Proteomes" id="UP000823842"/>
    </source>
</evidence>
<sequence length="146" mass="16934">MTKRPESIKKTRYCAVIDTNVIVSAILSKRDDAATVQVFRAMLEGRFTPLYHEDILAEYEEVLHRPKFHLAEDVIRVVISAVRRYGIEVFPRPSGEILVDMDDLVFYEVAMEKRDEDAYLVTGNKKHYPIKNFIVTPAEMMEILNK</sequence>
<protein>
    <submittedName>
        <fullName evidence="2">Toxin-antitoxin system toxin component, PIN family</fullName>
    </submittedName>
</protein>
<reference evidence="2" key="1">
    <citation type="journal article" date="2021" name="PeerJ">
        <title>Extensive microbial diversity within the chicken gut microbiome revealed by metagenomics and culture.</title>
        <authorList>
            <person name="Gilroy R."/>
            <person name="Ravi A."/>
            <person name="Getino M."/>
            <person name="Pursley I."/>
            <person name="Horton D.L."/>
            <person name="Alikhan N.F."/>
            <person name="Baker D."/>
            <person name="Gharbi K."/>
            <person name="Hall N."/>
            <person name="Watson M."/>
            <person name="Adriaenssens E.M."/>
            <person name="Foster-Nyarko E."/>
            <person name="Jarju S."/>
            <person name="Secka A."/>
            <person name="Antonio M."/>
            <person name="Oren A."/>
            <person name="Chaudhuri R.R."/>
            <person name="La Ragione R."/>
            <person name="Hildebrand F."/>
            <person name="Pallen M.J."/>
        </authorList>
    </citation>
    <scope>NUCLEOTIDE SEQUENCE</scope>
    <source>
        <strain evidence="2">ChiSjej1B19-5720</strain>
    </source>
</reference>
<reference evidence="2" key="2">
    <citation type="submission" date="2021-04" db="EMBL/GenBank/DDBJ databases">
        <authorList>
            <person name="Gilroy R."/>
        </authorList>
    </citation>
    <scope>NUCLEOTIDE SEQUENCE</scope>
    <source>
        <strain evidence="2">ChiSjej1B19-5720</strain>
    </source>
</reference>
<name>A0A9D2RWC5_9FIRM</name>